<dbReference type="SMART" id="SM00421">
    <property type="entry name" value="HTH_LUXR"/>
    <property type="match status" value="1"/>
</dbReference>
<evidence type="ECO:0000259" key="4">
    <source>
        <dbReference type="PROSITE" id="PS50043"/>
    </source>
</evidence>
<dbReference type="InterPro" id="IPR016032">
    <property type="entry name" value="Sig_transdc_resp-reg_C-effctor"/>
</dbReference>
<keyword evidence="3" id="KW-0804">Transcription</keyword>
<evidence type="ECO:0000256" key="2">
    <source>
        <dbReference type="ARBA" id="ARBA00023125"/>
    </source>
</evidence>
<dbReference type="Pfam" id="PF00196">
    <property type="entry name" value="GerE"/>
    <property type="match status" value="1"/>
</dbReference>
<evidence type="ECO:0000313" key="6">
    <source>
        <dbReference type="Proteomes" id="UP001342418"/>
    </source>
</evidence>
<dbReference type="Proteomes" id="UP001342418">
    <property type="component" value="Chromosome"/>
</dbReference>
<protein>
    <submittedName>
        <fullName evidence="5">HTH-type quorum sensing-dependent transcriptional regulator RpaR</fullName>
    </submittedName>
</protein>
<dbReference type="CDD" id="cd06170">
    <property type="entry name" value="LuxR_C_like"/>
    <property type="match status" value="1"/>
</dbReference>
<dbReference type="RefSeq" id="WP_338529196.1">
    <property type="nucleotide sequence ID" value="NZ_CP030941.1"/>
</dbReference>
<dbReference type="PROSITE" id="PS00622">
    <property type="entry name" value="HTH_LUXR_1"/>
    <property type="match status" value="1"/>
</dbReference>
<dbReference type="PANTHER" id="PTHR44688">
    <property type="entry name" value="DNA-BINDING TRANSCRIPTIONAL ACTIVATOR DEVR_DOSR"/>
    <property type="match status" value="1"/>
</dbReference>
<evidence type="ECO:0000256" key="1">
    <source>
        <dbReference type="ARBA" id="ARBA00023015"/>
    </source>
</evidence>
<accession>A0ABY5MHR5</accession>
<evidence type="ECO:0000313" key="5">
    <source>
        <dbReference type="EMBL" id="UUP16794.1"/>
    </source>
</evidence>
<dbReference type="InterPro" id="IPR000792">
    <property type="entry name" value="Tscrpt_reg_LuxR_C"/>
</dbReference>
<feature type="domain" description="HTH luxR-type" evidence="4">
    <location>
        <begin position="163"/>
        <end position="228"/>
    </location>
</feature>
<proteinExistence type="predicted"/>
<reference evidence="5 6" key="1">
    <citation type="submission" date="2018-07" db="EMBL/GenBank/DDBJ databases">
        <title>Genome sequence of Nitratireductor thuwali#1536.</title>
        <authorList>
            <person name="Michoud G."/>
            <person name="Merlino G."/>
            <person name="Sefrji F.O."/>
            <person name="Daffonchio D."/>
        </authorList>
    </citation>
    <scope>NUCLEOTIDE SEQUENCE [LARGE SCALE GENOMIC DNA]</scope>
    <source>
        <strain evidence="6">Nit1536</strain>
    </source>
</reference>
<evidence type="ECO:0000256" key="3">
    <source>
        <dbReference type="ARBA" id="ARBA00023163"/>
    </source>
</evidence>
<dbReference type="SUPFAM" id="SSF46894">
    <property type="entry name" value="C-terminal effector domain of the bipartite response regulators"/>
    <property type="match status" value="1"/>
</dbReference>
<gene>
    <name evidence="5" type="primary">rpaR_2</name>
    <name evidence="5" type="ORF">NTH_01241</name>
</gene>
<dbReference type="EMBL" id="CP030941">
    <property type="protein sequence ID" value="UUP16794.1"/>
    <property type="molecule type" value="Genomic_DNA"/>
</dbReference>
<dbReference type="PRINTS" id="PR00038">
    <property type="entry name" value="HTHLUXR"/>
</dbReference>
<name>A0ABY5MHR5_9HYPH</name>
<organism evidence="5 6">
    <name type="scientific">Nitratireductor thuwali</name>
    <dbReference type="NCBI Taxonomy" id="2267699"/>
    <lineage>
        <taxon>Bacteria</taxon>
        <taxon>Pseudomonadati</taxon>
        <taxon>Pseudomonadota</taxon>
        <taxon>Alphaproteobacteria</taxon>
        <taxon>Hyphomicrobiales</taxon>
        <taxon>Phyllobacteriaceae</taxon>
        <taxon>Nitratireductor</taxon>
    </lineage>
</organism>
<dbReference type="InterPro" id="IPR036388">
    <property type="entry name" value="WH-like_DNA-bd_sf"/>
</dbReference>
<dbReference type="PROSITE" id="PS50043">
    <property type="entry name" value="HTH_LUXR_2"/>
    <property type="match status" value="1"/>
</dbReference>
<sequence length="230" mass="24798">MATETAERAQAGAGERSAARASLSFFIGEQRRLAGADGHLLIDASGRRDEARVLTCNWVYDAVADAGTGNIASIVRTSAATMPGAPARPHHPLGLAALAEQPRLARLAHHGHQEFYILTLPSAQHRLHLMLSSGKPGRIVADRLPHIQMTCIYALSRFLPETGRSRQSTLSERELECLSWVSQGKTAGEIALILDCTANTINSHVAHAIHKLNAKNRAMAIATAIRLKLI</sequence>
<dbReference type="Gene3D" id="1.10.10.10">
    <property type="entry name" value="Winged helix-like DNA-binding domain superfamily/Winged helix DNA-binding domain"/>
    <property type="match status" value="1"/>
</dbReference>
<keyword evidence="6" id="KW-1185">Reference proteome</keyword>
<keyword evidence="1" id="KW-0805">Transcription regulation</keyword>
<dbReference type="PANTHER" id="PTHR44688:SF16">
    <property type="entry name" value="DNA-BINDING TRANSCRIPTIONAL ACTIVATOR DEVR_DOSR"/>
    <property type="match status" value="1"/>
</dbReference>
<keyword evidence="2" id="KW-0238">DNA-binding</keyword>